<keyword evidence="9 10" id="KW-0326">Glycosidase</keyword>
<gene>
    <name evidence="10 12" type="primary">nth</name>
    <name evidence="12" type="ORF">TRIP_B200188</name>
</gene>
<proteinExistence type="inferred from homology"/>
<dbReference type="Gene3D" id="1.10.340.30">
    <property type="entry name" value="Hypothetical protein, domain 2"/>
    <property type="match status" value="1"/>
</dbReference>
<dbReference type="PIRSF" id="PIRSF001435">
    <property type="entry name" value="Nth"/>
    <property type="match status" value="1"/>
</dbReference>
<evidence type="ECO:0000256" key="6">
    <source>
        <dbReference type="ARBA" id="ARBA00023004"/>
    </source>
</evidence>
<dbReference type="PANTHER" id="PTHR10359">
    <property type="entry name" value="A/G-SPECIFIC ADENINE GLYCOSYLASE/ENDONUCLEASE III"/>
    <property type="match status" value="1"/>
</dbReference>
<keyword evidence="12" id="KW-0255">Endonuclease</keyword>
<name>A0A653A272_UNCDX</name>
<evidence type="ECO:0000256" key="2">
    <source>
        <dbReference type="ARBA" id="ARBA00022485"/>
    </source>
</evidence>
<dbReference type="GO" id="GO:0051539">
    <property type="term" value="F:4 iron, 4 sulfur cluster binding"/>
    <property type="evidence" value="ECO:0007669"/>
    <property type="project" value="UniProtKB-KW"/>
</dbReference>
<dbReference type="GO" id="GO:0046872">
    <property type="term" value="F:metal ion binding"/>
    <property type="evidence" value="ECO:0007669"/>
    <property type="project" value="UniProtKB-KW"/>
</dbReference>
<dbReference type="AlphaFoldDB" id="A0A653A272"/>
<dbReference type="Pfam" id="PF10576">
    <property type="entry name" value="EndIII_4Fe-2S"/>
    <property type="match status" value="1"/>
</dbReference>
<evidence type="ECO:0000256" key="5">
    <source>
        <dbReference type="ARBA" id="ARBA00022801"/>
    </source>
</evidence>
<dbReference type="GO" id="GO:0003677">
    <property type="term" value="F:DNA binding"/>
    <property type="evidence" value="ECO:0007669"/>
    <property type="project" value="UniProtKB-UniRule"/>
</dbReference>
<dbReference type="EMBL" id="UPXX01000013">
    <property type="protein sequence ID" value="VBB42048.1"/>
    <property type="molecule type" value="Genomic_DNA"/>
</dbReference>
<keyword evidence="10 12" id="KW-0456">Lyase</keyword>
<dbReference type="InterPro" id="IPR000445">
    <property type="entry name" value="HhH_motif"/>
</dbReference>
<dbReference type="GO" id="GO:0140078">
    <property type="term" value="F:class I DNA-(apurinic or apyrimidinic site) endonuclease activity"/>
    <property type="evidence" value="ECO:0007669"/>
    <property type="project" value="UniProtKB-EC"/>
</dbReference>
<reference evidence="12" key="1">
    <citation type="submission" date="2018-07" db="EMBL/GenBank/DDBJ databases">
        <authorList>
            <consortium name="Genoscope - CEA"/>
            <person name="William W."/>
        </authorList>
    </citation>
    <scope>NUCLEOTIDE SEQUENCE</scope>
    <source>
        <strain evidence="12">IK1</strain>
    </source>
</reference>
<dbReference type="FunFam" id="1.10.340.30:FF:000001">
    <property type="entry name" value="Endonuclease III"/>
    <property type="match status" value="1"/>
</dbReference>
<dbReference type="InterPro" id="IPR003651">
    <property type="entry name" value="Endonuclease3_FeS-loop_motif"/>
</dbReference>
<comment type="function">
    <text evidence="10">DNA repair enzyme that has both DNA N-glycosylase activity and AP-lyase activity. The DNA N-glycosylase activity releases various damaged pyrimidines from DNA by cleaving the N-glycosidic bond, leaving an AP (apurinic/apyrimidinic) site. The AP-lyase activity cleaves the phosphodiester bond 3' to the AP site by a beta-elimination, leaving a 3'-terminal unsaturated sugar and a product with a terminal 5'-phosphate.</text>
</comment>
<dbReference type="GO" id="GO:0006285">
    <property type="term" value="P:base-excision repair, AP site formation"/>
    <property type="evidence" value="ECO:0007669"/>
    <property type="project" value="TreeGrafter"/>
</dbReference>
<keyword evidence="5 10" id="KW-0378">Hydrolase</keyword>
<dbReference type="Gene3D" id="1.10.1670.10">
    <property type="entry name" value="Helix-hairpin-Helix base-excision DNA repair enzymes (C-terminal)"/>
    <property type="match status" value="1"/>
</dbReference>
<evidence type="ECO:0000256" key="8">
    <source>
        <dbReference type="ARBA" id="ARBA00023204"/>
    </source>
</evidence>
<keyword evidence="10" id="KW-0238">DNA-binding</keyword>
<keyword evidence="6" id="KW-0408">Iron</keyword>
<keyword evidence="7" id="KW-0411">Iron-sulfur</keyword>
<evidence type="ECO:0000256" key="1">
    <source>
        <dbReference type="ARBA" id="ARBA00008343"/>
    </source>
</evidence>
<dbReference type="Pfam" id="PF00730">
    <property type="entry name" value="HhH-GPD"/>
    <property type="match status" value="1"/>
</dbReference>
<dbReference type="Pfam" id="PF00633">
    <property type="entry name" value="HHH"/>
    <property type="match status" value="1"/>
</dbReference>
<keyword evidence="12" id="KW-0540">Nuclease</keyword>
<dbReference type="HAMAP" id="MF_00942">
    <property type="entry name" value="Nth"/>
    <property type="match status" value="1"/>
</dbReference>
<protein>
    <recommendedName>
        <fullName evidence="10">Endonuclease III</fullName>
        <ecNumber evidence="10">4.2.99.18</ecNumber>
    </recommendedName>
    <alternativeName>
        <fullName evidence="10">DNA-(apurinic or apyrimidinic site) lyase</fullName>
    </alternativeName>
</protein>
<dbReference type="SMART" id="SM00525">
    <property type="entry name" value="FES"/>
    <property type="match status" value="1"/>
</dbReference>
<evidence type="ECO:0000313" key="12">
    <source>
        <dbReference type="EMBL" id="VBB42048.1"/>
    </source>
</evidence>
<dbReference type="InterPro" id="IPR023170">
    <property type="entry name" value="HhH_base_excis_C"/>
</dbReference>
<evidence type="ECO:0000256" key="3">
    <source>
        <dbReference type="ARBA" id="ARBA00022723"/>
    </source>
</evidence>
<dbReference type="CDD" id="cd00056">
    <property type="entry name" value="ENDO3c"/>
    <property type="match status" value="1"/>
</dbReference>
<evidence type="ECO:0000259" key="11">
    <source>
        <dbReference type="SMART" id="SM00478"/>
    </source>
</evidence>
<feature type="domain" description="HhH-GPD" evidence="11">
    <location>
        <begin position="49"/>
        <end position="196"/>
    </location>
</feature>
<dbReference type="PANTHER" id="PTHR10359:SF18">
    <property type="entry name" value="ENDONUCLEASE III"/>
    <property type="match status" value="1"/>
</dbReference>
<keyword evidence="4 10" id="KW-0227">DNA damage</keyword>
<dbReference type="EC" id="4.2.99.18" evidence="10"/>
<comment type="catalytic activity">
    <reaction evidence="10">
        <text>2'-deoxyribonucleotide-(2'-deoxyribose 5'-phosphate)-2'-deoxyribonucleotide-DNA = a 3'-end 2'-deoxyribonucleotide-(2,3-dehydro-2,3-deoxyribose 5'-phosphate)-DNA + a 5'-end 5'-phospho-2'-deoxyribonucleoside-DNA + H(+)</text>
        <dbReference type="Rhea" id="RHEA:66592"/>
        <dbReference type="Rhea" id="RHEA-COMP:13180"/>
        <dbReference type="Rhea" id="RHEA-COMP:16897"/>
        <dbReference type="Rhea" id="RHEA-COMP:17067"/>
        <dbReference type="ChEBI" id="CHEBI:15378"/>
        <dbReference type="ChEBI" id="CHEBI:136412"/>
        <dbReference type="ChEBI" id="CHEBI:157695"/>
        <dbReference type="ChEBI" id="CHEBI:167181"/>
        <dbReference type="EC" id="4.2.99.18"/>
    </reaction>
</comment>
<dbReference type="NCBIfam" id="TIGR01083">
    <property type="entry name" value="nth"/>
    <property type="match status" value="1"/>
</dbReference>
<evidence type="ECO:0000256" key="10">
    <source>
        <dbReference type="HAMAP-Rule" id="MF_00942"/>
    </source>
</evidence>
<accession>A0A653A272</accession>
<keyword evidence="3" id="KW-0479">Metal-binding</keyword>
<comment type="caution">
    <text evidence="10">Lacks conserved residue(s) required for the propagation of feature annotation.</text>
</comment>
<organism evidence="12">
    <name type="scientific">Uncultured Desulfatiglans sp</name>
    <dbReference type="NCBI Taxonomy" id="1748965"/>
    <lineage>
        <taxon>Bacteria</taxon>
        <taxon>Pseudomonadati</taxon>
        <taxon>Thermodesulfobacteriota</taxon>
        <taxon>Desulfobacteria</taxon>
        <taxon>Desulfatiglandales</taxon>
        <taxon>Desulfatiglandaceae</taxon>
        <taxon>Desulfatiglans</taxon>
        <taxon>environmental samples</taxon>
    </lineage>
</organism>
<dbReference type="SUPFAM" id="SSF48150">
    <property type="entry name" value="DNA-glycosylase"/>
    <property type="match status" value="1"/>
</dbReference>
<evidence type="ECO:0000256" key="9">
    <source>
        <dbReference type="ARBA" id="ARBA00023295"/>
    </source>
</evidence>
<dbReference type="SMART" id="SM00478">
    <property type="entry name" value="ENDO3c"/>
    <property type="match status" value="1"/>
</dbReference>
<evidence type="ECO:0000256" key="4">
    <source>
        <dbReference type="ARBA" id="ARBA00022763"/>
    </source>
</evidence>
<dbReference type="InterPro" id="IPR003265">
    <property type="entry name" value="HhH-GPD_domain"/>
</dbReference>
<dbReference type="PROSITE" id="PS01155">
    <property type="entry name" value="ENDONUCLEASE_III_2"/>
    <property type="match status" value="1"/>
</dbReference>
<comment type="cofactor">
    <cofactor evidence="10">
        <name>[4Fe-4S] cluster</name>
        <dbReference type="ChEBI" id="CHEBI:49883"/>
    </cofactor>
    <text evidence="10">Binds 1 [4Fe-4S] cluster.</text>
</comment>
<keyword evidence="2" id="KW-0004">4Fe-4S</keyword>
<comment type="similarity">
    <text evidence="1 10">Belongs to the Nth/MutY family.</text>
</comment>
<dbReference type="GO" id="GO:0019104">
    <property type="term" value="F:DNA N-glycosylase activity"/>
    <property type="evidence" value="ECO:0007669"/>
    <property type="project" value="UniProtKB-UniRule"/>
</dbReference>
<dbReference type="InterPro" id="IPR005759">
    <property type="entry name" value="Nth"/>
</dbReference>
<dbReference type="InterPro" id="IPR004036">
    <property type="entry name" value="Endonuclease-III-like_CS2"/>
</dbReference>
<dbReference type="InterPro" id="IPR011257">
    <property type="entry name" value="DNA_glycosylase"/>
</dbReference>
<keyword evidence="8 10" id="KW-0234">DNA repair</keyword>
<sequence>MAKPEKAETREEKRERAARIFEILDPLYTRDKTALKFENPLELLIATILSAQCTDKQVNQVTEKLFLKYRSAEDYVKVPIEELEEDIRPTGFFRNKAKSIKGACKGLVEEFGGQVPGTMEELLKLPGVGRKTANCVLGAAFDVPGVVVDTHVKRLAQRLGLTTNTDPNKIEADLADLLPRERWRRFSDILIYHGREVCKARNPAHERCPVAHLCPAAKTM</sequence>
<evidence type="ECO:0000256" key="7">
    <source>
        <dbReference type="ARBA" id="ARBA00023014"/>
    </source>
</evidence>